<evidence type="ECO:0008006" key="6">
    <source>
        <dbReference type="Google" id="ProtNLM"/>
    </source>
</evidence>
<dbReference type="AlphaFoldDB" id="A0A315VPL2"/>
<organism evidence="4 5">
    <name type="scientific">Gambusia affinis</name>
    <name type="common">Western mosquitofish</name>
    <name type="synonym">Heterandria affinis</name>
    <dbReference type="NCBI Taxonomy" id="33528"/>
    <lineage>
        <taxon>Eukaryota</taxon>
        <taxon>Metazoa</taxon>
        <taxon>Chordata</taxon>
        <taxon>Craniata</taxon>
        <taxon>Vertebrata</taxon>
        <taxon>Euteleostomi</taxon>
        <taxon>Actinopterygii</taxon>
        <taxon>Neopterygii</taxon>
        <taxon>Teleostei</taxon>
        <taxon>Neoteleostei</taxon>
        <taxon>Acanthomorphata</taxon>
        <taxon>Ovalentaria</taxon>
        <taxon>Atherinomorphae</taxon>
        <taxon>Cyprinodontiformes</taxon>
        <taxon>Poeciliidae</taxon>
        <taxon>Poeciliinae</taxon>
        <taxon>Gambusia</taxon>
    </lineage>
</organism>
<evidence type="ECO:0000256" key="2">
    <source>
        <dbReference type="ARBA" id="ARBA00022771"/>
    </source>
</evidence>
<keyword evidence="1" id="KW-0479">Metal-binding</keyword>
<evidence type="ECO:0000256" key="3">
    <source>
        <dbReference type="ARBA" id="ARBA00022833"/>
    </source>
</evidence>
<reference evidence="4 5" key="1">
    <citation type="journal article" date="2018" name="G3 (Bethesda)">
        <title>A High-Quality Reference Genome for the Invasive Mosquitofish Gambusia affinis Using a Chicago Library.</title>
        <authorList>
            <person name="Hoffberg S.L."/>
            <person name="Troendle N.J."/>
            <person name="Glenn T.C."/>
            <person name="Mahmud O."/>
            <person name="Louha S."/>
            <person name="Chalopin D."/>
            <person name="Bennetzen J.L."/>
            <person name="Mauricio R."/>
        </authorList>
    </citation>
    <scope>NUCLEOTIDE SEQUENCE [LARGE SCALE GENOMIC DNA]</scope>
    <source>
        <strain evidence="4">NE01/NJP1002.9</strain>
        <tissue evidence="4">Muscle</tissue>
    </source>
</reference>
<proteinExistence type="predicted"/>
<dbReference type="Gene3D" id="2.60.120.920">
    <property type="match status" value="2"/>
</dbReference>
<dbReference type="InterPro" id="IPR013320">
    <property type="entry name" value="ConA-like_dom_sf"/>
</dbReference>
<evidence type="ECO:0000256" key="1">
    <source>
        <dbReference type="ARBA" id="ARBA00022723"/>
    </source>
</evidence>
<comment type="caution">
    <text evidence="4">The sequence shown here is derived from an EMBL/GenBank/DDBJ whole genome shotgun (WGS) entry which is preliminary data.</text>
</comment>
<evidence type="ECO:0000313" key="5">
    <source>
        <dbReference type="Proteomes" id="UP000250572"/>
    </source>
</evidence>
<dbReference type="PANTHER" id="PTHR25465:SF5">
    <property type="entry name" value="E3 UBIQUITIN_ISG15 LIGASE TRIM25-RELATED"/>
    <property type="match status" value="1"/>
</dbReference>
<dbReference type="EMBL" id="NHOQ01001346">
    <property type="protein sequence ID" value="PWA25077.1"/>
    <property type="molecule type" value="Genomic_DNA"/>
</dbReference>
<keyword evidence="2" id="KW-0863">Zinc-finger</keyword>
<dbReference type="InterPro" id="IPR051051">
    <property type="entry name" value="E3_ubiq-ligase_TRIM/RNF"/>
</dbReference>
<dbReference type="GO" id="GO:0008270">
    <property type="term" value="F:zinc ion binding"/>
    <property type="evidence" value="ECO:0007669"/>
    <property type="project" value="UniProtKB-KW"/>
</dbReference>
<keyword evidence="5" id="KW-1185">Reference proteome</keyword>
<sequence>MAKIKQEILRSATFWRELKDPRTLRTDAERHGCLETDIAQPRESLTGRCYWEVKWAGSVCVAVAYKNVSRAGGPVSSRLGVYLDHRAGLLSFYSVSETMTLIHRVQTRFTRPLHAGRSSYVSLSDATTLSQSRRLFFFRYFLVRYFKYLPEKRRVSSSVNVILHSISRPRSPLGELFLRRYVDLVLHAADLDDVPQVPRLPVHLDPLLQERFLSHRAQ</sequence>
<dbReference type="Proteomes" id="UP000250572">
    <property type="component" value="Unassembled WGS sequence"/>
</dbReference>
<dbReference type="SUPFAM" id="SSF49899">
    <property type="entry name" value="Concanavalin A-like lectins/glucanases"/>
    <property type="match status" value="1"/>
</dbReference>
<gene>
    <name evidence="4" type="ORF">CCH79_00019074</name>
</gene>
<evidence type="ECO:0000313" key="4">
    <source>
        <dbReference type="EMBL" id="PWA25077.1"/>
    </source>
</evidence>
<dbReference type="PANTHER" id="PTHR25465">
    <property type="entry name" value="B-BOX DOMAIN CONTAINING"/>
    <property type="match status" value="1"/>
</dbReference>
<accession>A0A315VPL2</accession>
<protein>
    <recommendedName>
        <fullName evidence="6">B30.2/SPRY domain-containing protein</fullName>
    </recommendedName>
</protein>
<dbReference type="InterPro" id="IPR043136">
    <property type="entry name" value="B30.2/SPRY_sf"/>
</dbReference>
<keyword evidence="3" id="KW-0862">Zinc</keyword>
<name>A0A315VPL2_GAMAF</name>